<proteinExistence type="predicted"/>
<organism evidence="1">
    <name type="scientific">uncultured marine group II euryarchaeote 37F11</name>
    <dbReference type="NCBI Taxonomy" id="133822"/>
    <lineage>
        <taxon>Archaea</taxon>
        <taxon>Methanobacteriati</taxon>
        <taxon>Thermoplasmatota</taxon>
        <taxon>Candidatus Poseidoniia</taxon>
        <taxon>Candidatus Poseidoniales</taxon>
        <taxon>environmental samples</taxon>
    </lineage>
</organism>
<evidence type="ECO:0000313" key="1">
    <source>
        <dbReference type="EMBL" id="AAF97180.1"/>
    </source>
</evidence>
<sequence length="222" mass="25460">MNQSNSSTSAFYTLDGCVSENLDETFQALLEIRRGNHQLWEKLVNREAFSTRLKKQGLDEIDDRNKITWDDATLWFTCVRMLNRDSAPIMLGENKNRERFGRFPHHTGSSLQYILENILSIPSQSEGLYSDLIEHLEYLTERCSEMNTGHKEFLEGKAGLMILGYITFEEVKALRSMLLGSGWMVSREEPLDGGVREAVRHLNALLMAAERRGAGLIHRQHE</sequence>
<accession>Q9P9D9</accession>
<dbReference type="EMBL" id="AF268611">
    <property type="protein sequence ID" value="AAF97180.1"/>
    <property type="molecule type" value="Genomic_DNA"/>
</dbReference>
<dbReference type="AlphaFoldDB" id="Q9P9D9"/>
<protein>
    <submittedName>
        <fullName evidence="1">Uncharacterized protein</fullName>
    </submittedName>
</protein>
<reference evidence="1" key="1">
    <citation type="journal article" date="2000" name="Environ. Microbiol.">
        <title>Construction and analysis of bacterial artificial chromosome libraries from a marine microbial assemblage.</title>
        <authorList>
            <person name="Beja O."/>
            <person name="Suzuki M.T."/>
            <person name="Koonin E.V."/>
            <person name="Aravind L."/>
            <person name="Hadd A."/>
            <person name="Nguyen L.P."/>
            <person name="Villacorta R."/>
            <person name="Amjadi M."/>
            <person name="Garrigues C."/>
            <person name="Jovanovich S.B."/>
            <person name="Feldman R.A."/>
            <person name="Delong E.F."/>
        </authorList>
    </citation>
    <scope>NUCLEOTIDE SEQUENCE</scope>
</reference>
<name>Q9P9D9_9ARCH</name>